<dbReference type="Gene3D" id="1.10.10.10">
    <property type="entry name" value="Winged helix-like DNA-binding domain superfamily/Winged helix DNA-binding domain"/>
    <property type="match status" value="1"/>
</dbReference>
<dbReference type="GO" id="GO:0003677">
    <property type="term" value="F:DNA binding"/>
    <property type="evidence" value="ECO:0007669"/>
    <property type="project" value="UniProtKB-UniRule"/>
</dbReference>
<dbReference type="Proteomes" id="UP000269041">
    <property type="component" value="Unassembled WGS sequence"/>
</dbReference>
<evidence type="ECO:0000313" key="6">
    <source>
        <dbReference type="Proteomes" id="UP000269041"/>
    </source>
</evidence>
<keyword evidence="6" id="KW-1185">Reference proteome</keyword>
<dbReference type="AlphaFoldDB" id="A0A427U7N5"/>
<reference evidence="5 6" key="1">
    <citation type="submission" date="2018-12" db="EMBL/GenBank/DDBJ databases">
        <title>Genomic taxonomy of the Vibrionaceae family.</title>
        <authorList>
            <person name="Gomez-Gil B."/>
            <person name="Enciso-Ibarra K."/>
        </authorList>
    </citation>
    <scope>NUCLEOTIDE SEQUENCE [LARGE SCALE GENOMIC DNA]</scope>
    <source>
        <strain evidence="5 6">CAIM 594</strain>
    </source>
</reference>
<sequence length="174" mass="19270">MKILHLGNGIYFNSLSGKLTKEGMVVKALGLKEANLLALLCGKQNEIINHEEIYQKIWPNVIVSETSLTKIISLLRKSISPLGLPLEVKTYPKEGYGIVCDNGFAIREVEVDDSEENEEFGQEVLHGSFQMLGGNKSSSKNTQLNAFKKWLVIYSAAFASLLLLLEIFVLGLVL</sequence>
<dbReference type="GO" id="GO:0000160">
    <property type="term" value="P:phosphorelay signal transduction system"/>
    <property type="evidence" value="ECO:0007669"/>
    <property type="project" value="InterPro"/>
</dbReference>
<feature type="DNA-binding region" description="OmpR/PhoB-type" evidence="2">
    <location>
        <begin position="1"/>
        <end position="100"/>
    </location>
</feature>
<proteinExistence type="predicted"/>
<dbReference type="EMBL" id="RSFA01000008">
    <property type="protein sequence ID" value="RSD32522.1"/>
    <property type="molecule type" value="Genomic_DNA"/>
</dbReference>
<gene>
    <name evidence="5" type="ORF">EJA03_03425</name>
</gene>
<name>A0A427U7N5_9VIBR</name>
<feature type="transmembrane region" description="Helical" evidence="3">
    <location>
        <begin position="150"/>
        <end position="173"/>
    </location>
</feature>
<evidence type="ECO:0000256" key="1">
    <source>
        <dbReference type="ARBA" id="ARBA00023125"/>
    </source>
</evidence>
<dbReference type="PROSITE" id="PS51755">
    <property type="entry name" value="OMPR_PHOB"/>
    <property type="match status" value="1"/>
</dbReference>
<organism evidence="5 6">
    <name type="scientific">Vibrio pectenicida</name>
    <dbReference type="NCBI Taxonomy" id="62763"/>
    <lineage>
        <taxon>Bacteria</taxon>
        <taxon>Pseudomonadati</taxon>
        <taxon>Pseudomonadota</taxon>
        <taxon>Gammaproteobacteria</taxon>
        <taxon>Vibrionales</taxon>
        <taxon>Vibrionaceae</taxon>
        <taxon>Vibrio</taxon>
    </lineage>
</organism>
<dbReference type="GO" id="GO:0006355">
    <property type="term" value="P:regulation of DNA-templated transcription"/>
    <property type="evidence" value="ECO:0007669"/>
    <property type="project" value="InterPro"/>
</dbReference>
<keyword evidence="1 2" id="KW-0238">DNA-binding</keyword>
<dbReference type="OrthoDB" id="8430416at2"/>
<evidence type="ECO:0000256" key="2">
    <source>
        <dbReference type="PROSITE-ProRule" id="PRU01091"/>
    </source>
</evidence>
<evidence type="ECO:0000259" key="4">
    <source>
        <dbReference type="PROSITE" id="PS51755"/>
    </source>
</evidence>
<feature type="domain" description="OmpR/PhoB-type" evidence="4">
    <location>
        <begin position="1"/>
        <end position="100"/>
    </location>
</feature>
<dbReference type="InterPro" id="IPR001867">
    <property type="entry name" value="OmpR/PhoB-type_DNA-bd"/>
</dbReference>
<dbReference type="InterPro" id="IPR016032">
    <property type="entry name" value="Sig_transdc_resp-reg_C-effctor"/>
</dbReference>
<evidence type="ECO:0000256" key="3">
    <source>
        <dbReference type="SAM" id="Phobius"/>
    </source>
</evidence>
<evidence type="ECO:0000313" key="5">
    <source>
        <dbReference type="EMBL" id="RSD32522.1"/>
    </source>
</evidence>
<keyword evidence="3" id="KW-0472">Membrane</keyword>
<comment type="caution">
    <text evidence="5">The sequence shown here is derived from an EMBL/GenBank/DDBJ whole genome shotgun (WGS) entry which is preliminary data.</text>
</comment>
<keyword evidence="3" id="KW-0812">Transmembrane</keyword>
<dbReference type="InterPro" id="IPR036388">
    <property type="entry name" value="WH-like_DNA-bd_sf"/>
</dbReference>
<keyword evidence="3" id="KW-1133">Transmembrane helix</keyword>
<accession>A0A427U7N5</accession>
<protein>
    <recommendedName>
        <fullName evidence="4">OmpR/PhoB-type domain-containing protein</fullName>
    </recommendedName>
</protein>
<dbReference type="SUPFAM" id="SSF46894">
    <property type="entry name" value="C-terminal effector domain of the bipartite response regulators"/>
    <property type="match status" value="1"/>
</dbReference>
<dbReference type="Pfam" id="PF00486">
    <property type="entry name" value="Trans_reg_C"/>
    <property type="match status" value="1"/>
</dbReference>
<dbReference type="RefSeq" id="WP_125319846.1">
    <property type="nucleotide sequence ID" value="NZ_AP024889.1"/>
</dbReference>
<dbReference type="SMART" id="SM00862">
    <property type="entry name" value="Trans_reg_C"/>
    <property type="match status" value="1"/>
</dbReference>